<dbReference type="EMBL" id="BARU01049347">
    <property type="protein sequence ID" value="GAH92542.1"/>
    <property type="molecule type" value="Genomic_DNA"/>
</dbReference>
<evidence type="ECO:0000313" key="1">
    <source>
        <dbReference type="EMBL" id="GAH92542.1"/>
    </source>
</evidence>
<organism evidence="1">
    <name type="scientific">marine sediment metagenome</name>
    <dbReference type="NCBI Taxonomy" id="412755"/>
    <lineage>
        <taxon>unclassified sequences</taxon>
        <taxon>metagenomes</taxon>
        <taxon>ecological metagenomes</taxon>
    </lineage>
</organism>
<sequence length="33" mass="3763">KNFLLSISFTRKNPAVNFFNDSKNSISDELKTS</sequence>
<dbReference type="AlphaFoldDB" id="X1JEZ2"/>
<gene>
    <name evidence="1" type="ORF">S03H2_72714</name>
</gene>
<comment type="caution">
    <text evidence="1">The sequence shown here is derived from an EMBL/GenBank/DDBJ whole genome shotgun (WGS) entry which is preliminary data.</text>
</comment>
<accession>X1JEZ2</accession>
<proteinExistence type="predicted"/>
<reference evidence="1" key="1">
    <citation type="journal article" date="2014" name="Front. Microbiol.">
        <title>High frequency of phylogenetically diverse reductive dehalogenase-homologous genes in deep subseafloor sedimentary metagenomes.</title>
        <authorList>
            <person name="Kawai M."/>
            <person name="Futagami T."/>
            <person name="Toyoda A."/>
            <person name="Takaki Y."/>
            <person name="Nishi S."/>
            <person name="Hori S."/>
            <person name="Arai W."/>
            <person name="Tsubouchi T."/>
            <person name="Morono Y."/>
            <person name="Uchiyama I."/>
            <person name="Ito T."/>
            <person name="Fujiyama A."/>
            <person name="Inagaki F."/>
            <person name="Takami H."/>
        </authorList>
    </citation>
    <scope>NUCLEOTIDE SEQUENCE</scope>
    <source>
        <strain evidence="1">Expedition CK06-06</strain>
    </source>
</reference>
<feature type="non-terminal residue" evidence="1">
    <location>
        <position position="1"/>
    </location>
</feature>
<name>X1JEZ2_9ZZZZ</name>
<protein>
    <submittedName>
        <fullName evidence="1">Uncharacterized protein</fullName>
    </submittedName>
</protein>